<dbReference type="InterPro" id="IPR036188">
    <property type="entry name" value="FAD/NAD-bd_sf"/>
</dbReference>
<evidence type="ECO:0000256" key="3">
    <source>
        <dbReference type="ARBA" id="ARBA00023002"/>
    </source>
</evidence>
<comment type="caution">
    <text evidence="5">The sequence shown here is derived from an EMBL/GenBank/DDBJ whole genome shotgun (WGS) entry which is preliminary data.</text>
</comment>
<evidence type="ECO:0000313" key="6">
    <source>
        <dbReference type="Proteomes" id="UP000660729"/>
    </source>
</evidence>
<dbReference type="AlphaFoldDB" id="A0A8H6VP87"/>
<keyword evidence="5" id="KW-0503">Monooxygenase</keyword>
<organism evidence="5 6">
    <name type="scientific">Pseudocercospora fuligena</name>
    <dbReference type="NCBI Taxonomy" id="685502"/>
    <lineage>
        <taxon>Eukaryota</taxon>
        <taxon>Fungi</taxon>
        <taxon>Dikarya</taxon>
        <taxon>Ascomycota</taxon>
        <taxon>Pezizomycotina</taxon>
        <taxon>Dothideomycetes</taxon>
        <taxon>Dothideomycetidae</taxon>
        <taxon>Mycosphaerellales</taxon>
        <taxon>Mycosphaerellaceae</taxon>
        <taxon>Pseudocercospora</taxon>
    </lineage>
</organism>
<dbReference type="OrthoDB" id="16820at2759"/>
<evidence type="ECO:0000259" key="4">
    <source>
        <dbReference type="Pfam" id="PF01494"/>
    </source>
</evidence>
<accession>A0A8H6VP87</accession>
<dbReference type="GO" id="GO:0004497">
    <property type="term" value="F:monooxygenase activity"/>
    <property type="evidence" value="ECO:0007669"/>
    <property type="project" value="UniProtKB-KW"/>
</dbReference>
<dbReference type="Pfam" id="PF01494">
    <property type="entry name" value="FAD_binding_3"/>
    <property type="match status" value="1"/>
</dbReference>
<dbReference type="Gene3D" id="3.50.50.60">
    <property type="entry name" value="FAD/NAD(P)-binding domain"/>
    <property type="match status" value="1"/>
</dbReference>
<sequence>MRRQQLLEELVKPLPKDRLHCNKKLLAITESDDGSLTLHFEDGGTFQTDAVIGCDGYRSKIRSIILGDHHPAVAPVFAGFWDARGLLPTSKAIETFGTSVINPGDTNLSACVGNGCMTLSGQISGGEMYFVTVSGIAPEGWDSTSWKTDMHREHLEKAYAGWDQKFRTGVIDCVTSSGPGVIFNQWQSQQAPTYFRGRICMMGDAAHATSNWLGQGAAMAVEDCSVLVSLFELASRPEDLETAFDAFDRVRRIGGRPAMVIEQSRLLGQILTGQKGMGPTDVQHYGIQAKRQEILSYDVRQQLKDAQETFQRLKRGG</sequence>
<name>A0A8H6VP87_9PEZI</name>
<dbReference type="SUPFAM" id="SSF51905">
    <property type="entry name" value="FAD/NAD(P)-binding domain"/>
    <property type="match status" value="1"/>
</dbReference>
<dbReference type="EMBL" id="JABCIY010000039">
    <property type="protein sequence ID" value="KAF7195464.1"/>
    <property type="molecule type" value="Genomic_DNA"/>
</dbReference>
<dbReference type="InterPro" id="IPR051104">
    <property type="entry name" value="FAD_monoxygenase"/>
</dbReference>
<evidence type="ECO:0000313" key="5">
    <source>
        <dbReference type="EMBL" id="KAF7195464.1"/>
    </source>
</evidence>
<dbReference type="PRINTS" id="PR00420">
    <property type="entry name" value="RNGMNOXGNASE"/>
</dbReference>
<reference evidence="5" key="1">
    <citation type="submission" date="2020-04" db="EMBL/GenBank/DDBJ databases">
        <title>Draft genome resource of the tomato pathogen Pseudocercospora fuligena.</title>
        <authorList>
            <person name="Zaccaron A."/>
        </authorList>
    </citation>
    <scope>NUCLEOTIDE SEQUENCE</scope>
    <source>
        <strain evidence="5">PF001</strain>
    </source>
</reference>
<feature type="domain" description="FAD-binding" evidence="4">
    <location>
        <begin position="39"/>
        <end position="235"/>
    </location>
</feature>
<dbReference type="PANTHER" id="PTHR46720">
    <property type="entry name" value="HYDROXYLASE, PUTATIVE (AFU_ORTHOLOGUE AFUA_3G01460)-RELATED"/>
    <property type="match status" value="1"/>
</dbReference>
<protein>
    <submittedName>
        <fullName evidence="5">FAD-dependent monooxygenase eupB</fullName>
    </submittedName>
</protein>
<keyword evidence="1" id="KW-0285">Flavoprotein</keyword>
<keyword evidence="3" id="KW-0560">Oxidoreductase</keyword>
<gene>
    <name evidence="5" type="ORF">HII31_03058</name>
</gene>
<evidence type="ECO:0000256" key="2">
    <source>
        <dbReference type="ARBA" id="ARBA00022827"/>
    </source>
</evidence>
<keyword evidence="2" id="KW-0274">FAD</keyword>
<evidence type="ECO:0000256" key="1">
    <source>
        <dbReference type="ARBA" id="ARBA00022630"/>
    </source>
</evidence>
<dbReference type="Proteomes" id="UP000660729">
    <property type="component" value="Unassembled WGS sequence"/>
</dbReference>
<dbReference type="GO" id="GO:0071949">
    <property type="term" value="F:FAD binding"/>
    <property type="evidence" value="ECO:0007669"/>
    <property type="project" value="InterPro"/>
</dbReference>
<dbReference type="GO" id="GO:0044550">
    <property type="term" value="P:secondary metabolite biosynthetic process"/>
    <property type="evidence" value="ECO:0007669"/>
    <property type="project" value="TreeGrafter"/>
</dbReference>
<dbReference type="PANTHER" id="PTHR46720:SF3">
    <property type="entry name" value="FAD-BINDING DOMAIN-CONTAINING PROTEIN-RELATED"/>
    <property type="match status" value="1"/>
</dbReference>
<keyword evidence="6" id="KW-1185">Reference proteome</keyword>
<proteinExistence type="predicted"/>
<dbReference type="InterPro" id="IPR002938">
    <property type="entry name" value="FAD-bd"/>
</dbReference>